<feature type="region of interest" description="Disordered" evidence="12">
    <location>
        <begin position="22"/>
        <end position="99"/>
    </location>
</feature>
<dbReference type="PROSITE" id="PS50023">
    <property type="entry name" value="LIM_DOMAIN_2"/>
    <property type="match status" value="4"/>
</dbReference>
<dbReference type="KEGG" id="cvn:111134686"/>
<gene>
    <name evidence="15" type="primary">LOC111134686</name>
</gene>
<evidence type="ECO:0000256" key="12">
    <source>
        <dbReference type="SAM" id="MobiDB-lite"/>
    </source>
</evidence>
<dbReference type="FunFam" id="2.10.110.10:FF:000012">
    <property type="entry name" value="Paxillin isoform 1"/>
    <property type="match status" value="1"/>
</dbReference>
<dbReference type="CDD" id="cd09337">
    <property type="entry name" value="LIM2_Paxillin_like"/>
    <property type="match status" value="1"/>
</dbReference>
<evidence type="ECO:0000256" key="2">
    <source>
        <dbReference type="ARBA" id="ARBA00004246"/>
    </source>
</evidence>
<organism evidence="14 15">
    <name type="scientific">Crassostrea virginica</name>
    <name type="common">Eastern oyster</name>
    <dbReference type="NCBI Taxonomy" id="6565"/>
    <lineage>
        <taxon>Eukaryota</taxon>
        <taxon>Metazoa</taxon>
        <taxon>Spiralia</taxon>
        <taxon>Lophotrochozoa</taxon>
        <taxon>Mollusca</taxon>
        <taxon>Bivalvia</taxon>
        <taxon>Autobranchia</taxon>
        <taxon>Pteriomorphia</taxon>
        <taxon>Ostreida</taxon>
        <taxon>Ostreoidea</taxon>
        <taxon>Ostreidae</taxon>
        <taxon>Crassostrea</taxon>
    </lineage>
</organism>
<keyword evidence="8" id="KW-0965">Cell junction</keyword>
<evidence type="ECO:0000256" key="7">
    <source>
        <dbReference type="ARBA" id="ARBA00022833"/>
    </source>
</evidence>
<feature type="region of interest" description="Disordered" evidence="12">
    <location>
        <begin position="155"/>
        <end position="248"/>
    </location>
</feature>
<keyword evidence="4" id="KW-0597">Phosphoprotein</keyword>
<dbReference type="PROSITE" id="PS00478">
    <property type="entry name" value="LIM_DOMAIN_1"/>
    <property type="match status" value="2"/>
</dbReference>
<evidence type="ECO:0000256" key="8">
    <source>
        <dbReference type="ARBA" id="ARBA00022949"/>
    </source>
</evidence>
<dbReference type="FunFam" id="2.10.110.10:FF:000009">
    <property type="entry name" value="Paxillin isoform 1"/>
    <property type="match status" value="1"/>
</dbReference>
<keyword evidence="9 11" id="KW-0440">LIM domain</keyword>
<name>A0A8B8EIW5_CRAVI</name>
<dbReference type="CDD" id="cd09336">
    <property type="entry name" value="LIM1_Paxillin_like"/>
    <property type="match status" value="1"/>
</dbReference>
<keyword evidence="10" id="KW-0206">Cytoskeleton</keyword>
<feature type="compositionally biased region" description="Polar residues" evidence="12">
    <location>
        <begin position="162"/>
        <end position="177"/>
    </location>
</feature>
<dbReference type="Pfam" id="PF00412">
    <property type="entry name" value="LIM"/>
    <property type="match status" value="4"/>
</dbReference>
<keyword evidence="5 11" id="KW-0479">Metal-binding</keyword>
<dbReference type="PANTHER" id="PTHR24216">
    <property type="entry name" value="PAXILLIN-RELATED"/>
    <property type="match status" value="1"/>
</dbReference>
<accession>A0A8B8EIW5</accession>
<dbReference type="CDD" id="cd09338">
    <property type="entry name" value="LIM3_Paxillin_like"/>
    <property type="match status" value="1"/>
</dbReference>
<dbReference type="CDD" id="cd09339">
    <property type="entry name" value="LIM4_Paxillin_like"/>
    <property type="match status" value="1"/>
</dbReference>
<evidence type="ECO:0000256" key="11">
    <source>
        <dbReference type="PROSITE-ProRule" id="PRU00125"/>
    </source>
</evidence>
<evidence type="ECO:0000256" key="5">
    <source>
        <dbReference type="ARBA" id="ARBA00022723"/>
    </source>
</evidence>
<proteinExistence type="predicted"/>
<dbReference type="SMART" id="SM00132">
    <property type="entry name" value="LIM"/>
    <property type="match status" value="4"/>
</dbReference>
<evidence type="ECO:0000313" key="15">
    <source>
        <dbReference type="RefSeq" id="XP_022339664.1"/>
    </source>
</evidence>
<dbReference type="Gene3D" id="2.10.110.10">
    <property type="entry name" value="Cysteine Rich Protein"/>
    <property type="match status" value="4"/>
</dbReference>
<protein>
    <submittedName>
        <fullName evidence="15">Leupaxin-like isoform X1</fullName>
    </submittedName>
</protein>
<feature type="compositionally biased region" description="Polar residues" evidence="12">
    <location>
        <begin position="291"/>
        <end position="300"/>
    </location>
</feature>
<dbReference type="InterPro" id="IPR001781">
    <property type="entry name" value="Znf_LIM"/>
</dbReference>
<feature type="compositionally biased region" description="Polar residues" evidence="12">
    <location>
        <begin position="22"/>
        <end position="41"/>
    </location>
</feature>
<feature type="domain" description="LIM zinc-binding" evidence="13">
    <location>
        <begin position="451"/>
        <end position="510"/>
    </location>
</feature>
<keyword evidence="7 11" id="KW-0862">Zinc</keyword>
<dbReference type="FunFam" id="2.10.110.10:FF:000008">
    <property type="entry name" value="Paxillin isoform 1"/>
    <property type="match status" value="1"/>
</dbReference>
<dbReference type="FunFam" id="2.10.110.10:FF:000018">
    <property type="entry name" value="Paxillin isoform 1"/>
    <property type="match status" value="1"/>
</dbReference>
<sequence length="568" mass="63497">MLKFVKVSPRLPRKKDALLADLQNTTQTRSYQHAEGSTSRQVEGGQQREPVQNNTQYSSTHTEYNARYTQRSSGSETPPPLPPPPPQELLESIPPPKQFDQRRLSIYQVFRKPMYYDTGAPPVPQQQPRTSQLSNNLSELDQLLQDLNSAQFMAEVDKRSSGNDPANQPLPNGNNKQAPPVAPKPSREKRSSVDGLLDMLEGSVPDTPNNNYRSPPVNDNYEYTTTSPPPQPQQSTMHVQPKPQATSTATRELDELMATLSGFKVSGNSQERTQRSVSPSSEPPYAKPQKRTPSQGSAPSTPAAAPQREELESMLGNLHEDMKSQGVTTKTKGVCGACNQPVIGQVITALGKVWHIEHFTCANCNLPLGTKNFYERDGEAYCEEDYHKIFAPKCAYCNGPIVDKCVTALDLTWHPDHFFCAQCGRPFGDDGFHEKNGKAYCRQDFLEMFAPRCGGCGHPILDNYISALSRHWHPECFVCRDCHQPFGGRSFFDHEGLPYCETHYHAKRGSLCASCQKPITGRCITAMGKKFHPEHFLCAFCLKQLNKGTFKEQNDKPYCHPCFVKLFG</sequence>
<evidence type="ECO:0000313" key="14">
    <source>
        <dbReference type="Proteomes" id="UP000694844"/>
    </source>
</evidence>
<keyword evidence="3" id="KW-0963">Cytoplasm</keyword>
<dbReference type="GO" id="GO:0046872">
    <property type="term" value="F:metal ion binding"/>
    <property type="evidence" value="ECO:0007669"/>
    <property type="project" value="UniProtKB-KW"/>
</dbReference>
<evidence type="ECO:0000259" key="13">
    <source>
        <dbReference type="PROSITE" id="PS50023"/>
    </source>
</evidence>
<keyword evidence="6" id="KW-0677">Repeat</keyword>
<dbReference type="Proteomes" id="UP000694844">
    <property type="component" value="Chromosome 5"/>
</dbReference>
<evidence type="ECO:0000256" key="4">
    <source>
        <dbReference type="ARBA" id="ARBA00022553"/>
    </source>
</evidence>
<dbReference type="GO" id="GO:0005856">
    <property type="term" value="C:cytoskeleton"/>
    <property type="evidence" value="ECO:0007669"/>
    <property type="project" value="UniProtKB-SubCell"/>
</dbReference>
<feature type="region of interest" description="Disordered" evidence="12">
    <location>
        <begin position="262"/>
        <end position="307"/>
    </location>
</feature>
<reference evidence="15" key="1">
    <citation type="submission" date="2025-08" db="UniProtKB">
        <authorList>
            <consortium name="RefSeq"/>
        </authorList>
    </citation>
    <scope>IDENTIFICATION</scope>
    <source>
        <tissue evidence="15">Whole sample</tissue>
    </source>
</reference>
<dbReference type="OrthoDB" id="15567at2759"/>
<dbReference type="GeneID" id="111134686"/>
<feature type="domain" description="LIM zinc-binding" evidence="13">
    <location>
        <begin position="393"/>
        <end position="450"/>
    </location>
</feature>
<dbReference type="SUPFAM" id="SSF57716">
    <property type="entry name" value="Glucocorticoid receptor-like (DNA-binding domain)"/>
    <property type="match status" value="5"/>
</dbReference>
<comment type="subcellular location">
    <subcellularLocation>
        <location evidence="2">Cell junction</location>
        <location evidence="2">Focal adhesion</location>
    </subcellularLocation>
    <subcellularLocation>
        <location evidence="1">Cytoplasm</location>
        <location evidence="1">Cytoskeleton</location>
    </subcellularLocation>
</comment>
<feature type="domain" description="LIM zinc-binding" evidence="13">
    <location>
        <begin position="511"/>
        <end position="568"/>
    </location>
</feature>
<feature type="domain" description="LIM zinc-binding" evidence="13">
    <location>
        <begin position="333"/>
        <end position="392"/>
    </location>
</feature>
<feature type="compositionally biased region" description="Pro residues" evidence="12">
    <location>
        <begin position="77"/>
        <end position="97"/>
    </location>
</feature>
<evidence type="ECO:0000256" key="6">
    <source>
        <dbReference type="ARBA" id="ARBA00022737"/>
    </source>
</evidence>
<evidence type="ECO:0000256" key="3">
    <source>
        <dbReference type="ARBA" id="ARBA00022490"/>
    </source>
</evidence>
<feature type="compositionally biased region" description="Polar residues" evidence="12">
    <location>
        <begin position="266"/>
        <end position="280"/>
    </location>
</feature>
<dbReference type="RefSeq" id="XP_022339664.1">
    <property type="nucleotide sequence ID" value="XM_022483956.1"/>
</dbReference>
<feature type="compositionally biased region" description="Polar residues" evidence="12">
    <location>
        <begin position="49"/>
        <end position="75"/>
    </location>
</feature>
<evidence type="ECO:0000256" key="1">
    <source>
        <dbReference type="ARBA" id="ARBA00004245"/>
    </source>
</evidence>
<dbReference type="Pfam" id="PF03535">
    <property type="entry name" value="Paxillin"/>
    <property type="match status" value="1"/>
</dbReference>
<evidence type="ECO:0000256" key="9">
    <source>
        <dbReference type="ARBA" id="ARBA00023038"/>
    </source>
</evidence>
<dbReference type="InterPro" id="IPR047075">
    <property type="entry name" value="Paxillin_TGFB1I1_LIM_dom1"/>
</dbReference>
<keyword evidence="14" id="KW-1185">Reference proteome</keyword>
<dbReference type="PANTHER" id="PTHR24216:SF8">
    <property type="entry name" value="PAXILLIN, ISOFORM F"/>
    <property type="match status" value="1"/>
</dbReference>
<dbReference type="AlphaFoldDB" id="A0A8B8EIW5"/>
<evidence type="ECO:0000256" key="10">
    <source>
        <dbReference type="ARBA" id="ARBA00023212"/>
    </source>
</evidence>
<dbReference type="GO" id="GO:0005925">
    <property type="term" value="C:focal adhesion"/>
    <property type="evidence" value="ECO:0007669"/>
    <property type="project" value="UniProtKB-SubCell"/>
</dbReference>